<dbReference type="Pfam" id="PF07661">
    <property type="entry name" value="MORN_2"/>
    <property type="match status" value="1"/>
</dbReference>
<comment type="caution">
    <text evidence="1">The sequence shown here is derived from an EMBL/GenBank/DDBJ whole genome shotgun (WGS) entry which is preliminary data.</text>
</comment>
<accession>A0A3D9LG42</accession>
<dbReference type="AlphaFoldDB" id="A0A3D9LG42"/>
<reference evidence="1 2" key="1">
    <citation type="submission" date="2018-07" db="EMBL/GenBank/DDBJ databases">
        <title>Genomic Encyclopedia of Type Strains, Phase IV (KMG-IV): sequencing the most valuable type-strain genomes for metagenomic binning, comparative biology and taxonomic classification.</title>
        <authorList>
            <person name="Goeker M."/>
        </authorList>
    </citation>
    <scope>NUCLEOTIDE SEQUENCE [LARGE SCALE GENOMIC DNA]</scope>
    <source>
        <strain evidence="1 2">DSM 4134</strain>
    </source>
</reference>
<protein>
    <submittedName>
        <fullName evidence="1">MORN repeat protein</fullName>
    </submittedName>
</protein>
<dbReference type="PROSITE" id="PS51257">
    <property type="entry name" value="PROKAR_LIPOPROTEIN"/>
    <property type="match status" value="1"/>
</dbReference>
<dbReference type="Proteomes" id="UP000256779">
    <property type="component" value="Unassembled WGS sequence"/>
</dbReference>
<gene>
    <name evidence="1" type="ORF">C7460_101115</name>
</gene>
<dbReference type="InterPro" id="IPR011652">
    <property type="entry name" value="MORN_2"/>
</dbReference>
<dbReference type="EMBL" id="QREG01000001">
    <property type="protein sequence ID" value="REE05598.1"/>
    <property type="molecule type" value="Genomic_DNA"/>
</dbReference>
<proteinExistence type="predicted"/>
<dbReference type="Gene3D" id="3.90.930.1">
    <property type="match status" value="1"/>
</dbReference>
<organism evidence="1 2">
    <name type="scientific">Marinoscillum furvescens DSM 4134</name>
    <dbReference type="NCBI Taxonomy" id="1122208"/>
    <lineage>
        <taxon>Bacteria</taxon>
        <taxon>Pseudomonadati</taxon>
        <taxon>Bacteroidota</taxon>
        <taxon>Cytophagia</taxon>
        <taxon>Cytophagales</taxon>
        <taxon>Reichenbachiellaceae</taxon>
        <taxon>Marinoscillum</taxon>
    </lineage>
</organism>
<evidence type="ECO:0000313" key="2">
    <source>
        <dbReference type="Proteomes" id="UP000256779"/>
    </source>
</evidence>
<evidence type="ECO:0000313" key="1">
    <source>
        <dbReference type="EMBL" id="REE05598.1"/>
    </source>
</evidence>
<sequence>MKSLSLFTIIVWLVLGCAGVPSVEVSESRSDVAYDPAGRVLLKEAPFSGYLVSYYPDATMKKKSGYLNGLKEGPSWTFHPDGSIRSRRTYLAGEKHGTHRGYHENGARQFKYHFENGLSVGTHEEWYDDGSPARLMNYVEGRPFGTQKVWRPDGKLRSNYVVREDGRRYGLVGIKRCKNIDTEAERIKKLSSAIYAKK</sequence>
<name>A0A3D9LG42_MARFU</name>
<dbReference type="OrthoDB" id="6334863at2"/>
<keyword evidence="2" id="KW-1185">Reference proteome</keyword>
<dbReference type="SUPFAM" id="SSF82185">
    <property type="entry name" value="Histone H3 K4-specific methyltransferase SET7/9 N-terminal domain"/>
    <property type="match status" value="1"/>
</dbReference>
<dbReference type="RefSeq" id="WP_115866115.1">
    <property type="nucleotide sequence ID" value="NZ_QREG01000001.1"/>
</dbReference>